<evidence type="ECO:0000256" key="1">
    <source>
        <dbReference type="ARBA" id="ARBA00022722"/>
    </source>
</evidence>
<evidence type="ECO:0000256" key="2">
    <source>
        <dbReference type="ARBA" id="ARBA00022741"/>
    </source>
</evidence>
<name>A0A944D711_DENI1</name>
<dbReference type="HAMAP" id="MF_01486">
    <property type="entry name" value="RecC"/>
    <property type="match status" value="1"/>
</dbReference>
<dbReference type="SUPFAM" id="SSF52980">
    <property type="entry name" value="Restriction endonuclease-like"/>
    <property type="match status" value="1"/>
</dbReference>
<evidence type="ECO:0000256" key="3">
    <source>
        <dbReference type="ARBA" id="ARBA00022763"/>
    </source>
</evidence>
<comment type="caution">
    <text evidence="12">The sequence shown here is derived from an EMBL/GenBank/DDBJ whole genome shotgun (WGS) entry which is preliminary data.</text>
</comment>
<dbReference type="PANTHER" id="PTHR30591">
    <property type="entry name" value="RECBCD ENZYME SUBUNIT RECC"/>
    <property type="match status" value="1"/>
</dbReference>
<keyword evidence="3 10" id="KW-0227">DNA damage</keyword>
<evidence type="ECO:0000256" key="6">
    <source>
        <dbReference type="ARBA" id="ARBA00022839"/>
    </source>
</evidence>
<keyword evidence="13" id="KW-1185">Reference proteome</keyword>
<dbReference type="InterPro" id="IPR011335">
    <property type="entry name" value="Restrct_endonuc-II-like"/>
</dbReference>
<keyword evidence="4 10" id="KW-0378">Hydrolase</keyword>
<sequence>MLVHGNHAEALRDLMVGWMQRYPLAPLENEVILVQSNGIAQWLRLSLAADRHAGGCGIAAALDFLLPSRFLWQAYRAVLGREAVPETSPFDKTRLVWRLMRLLPALMHAPAYAPLQRFLDDDADLRKRFQLAERLADLFDQYQVYRADWLAAWADGSDVLIDAGATRAPLPDDQRWQAALWRAILDDVGGANTPNDSGRAAVHAAFMARARDWHGDARPAGLPRRVMVFGISSLPRQSLEVLAVLGRWTQVVMCVHNPCEHYWADIVAGKDLLRQSARRQARRAGMPEALPDDALHLYAHPLLAAWGKQGRDFIALLDEHDSAEAREHYARHFDAIGQRIDLFSPPDTGHLLGQLQDDIRALRPLAESRATWPALDPARDTSLRFHVAHGPQREVEILHDQLLDAFNADPSLRPRDVIVMVPDIDAYAPHVQAVFGLLDTDDARHIPFSLADQGRRHADPLLNAVAQLLALPQSRLAVSELLDLIEVPALRARFGIDAADLPLLHRWIHGANIRWGLHAGHRASLDLPAPAEAAAPNTWLFGLRRLLLGYAAGPDAGPWQGIEPHGDVGGLDAAVLGPLVQLLERIEQTWQALTTPADVPTWCARLRRLMADFFAAEDSDDALTLAQLDTALQRWQDACDEAALTDALPVSVVGDDWLARLDEAGLAQRFFGGAVTFATLMPMRAIPFRQVCLLGMNDGDYPRTRIPMDFDLMGRDYRPGDRSRREDDRYLFLEALLSARERLTISWVGRSITDNTPRPPSVLVGQLRDHLATGWRLAGHDDPDALLAALTTEHRLQPFSPDYFPPAPNDAGHFTYAREWAADAPPRAPDTALAPIARETPLSLRELADFLRNPARAFFQQRLGVRFETDDATSDDVEPFELDGLGHWALQAELIEAQARALAEGGDIDHARDTALAAIARRGALAGGGFGEAMGAALVAPMPELFEAYADALARWPQAASEDEAIRFAATLDGQPLELADWLGGLRHAVDGARGRVRLSDSDLVKDNKYRGDKLVPHWVAHLAATVSGGPITTEIVSKVGEVTLPPLDPDTAGRHLHTLLAAWQQGMRRPLPLAPRTAFAWLNALPDPGAAEGDGAELALQKATSAARRAFEDSYQGAGELNGDAYLRRVWADFDAFAGDGEFAELAEMLLRPLPLALHAKADGRA</sequence>
<keyword evidence="2 10" id="KW-0547">Nucleotide-binding</keyword>
<dbReference type="Gene3D" id="1.10.10.990">
    <property type="match status" value="1"/>
</dbReference>
<reference evidence="13" key="1">
    <citation type="journal article" date="2022" name="ISME J.">
        <title>Genetic and phylogenetic analysis of dissimilatory iodate-reducing bacteria identifies potential niches across the world's oceans.</title>
        <authorList>
            <person name="Reyes-Umana V."/>
            <person name="Henning Z."/>
            <person name="Lee K."/>
            <person name="Barnum T.P."/>
            <person name="Coates J.D."/>
        </authorList>
    </citation>
    <scope>NUCLEOTIDE SEQUENCE [LARGE SCALE GENOMIC DNA]</scope>
    <source>
        <strain evidence="13">IR12</strain>
    </source>
</reference>
<dbReference type="Pfam" id="PF04257">
    <property type="entry name" value="Exonuc_V_gamma"/>
    <property type="match status" value="1"/>
</dbReference>
<dbReference type="GO" id="GO:0000724">
    <property type="term" value="P:double-strand break repair via homologous recombination"/>
    <property type="evidence" value="ECO:0007669"/>
    <property type="project" value="UniProtKB-UniRule"/>
</dbReference>
<comment type="function">
    <text evidence="10">A helicase/nuclease that prepares dsDNA breaks (DSB) for recombinational DNA repair. Binds to DSBs and unwinds DNA via a highly rapid and processive ATP-dependent bidirectional helicase activity. Unwinds dsDNA until it encounters a Chi (crossover hotspot instigator) sequence from the 3' direction. Cuts ssDNA a few nucleotides 3' to the Chi site. The properties and activities of the enzyme are changed at Chi. The Chi-altered holoenzyme produces a long 3'-ssDNA overhang and facilitates RecA-binding to the ssDNA for homologous DNA recombination and repair. Holoenzyme degrades any linearized DNA that is unable to undergo homologous recombination. In the holoenzyme this subunit recognizes the wild-type Chi sequence, and when added to isolated RecB increases its ATP-dependent helicase processivity.</text>
</comment>
<dbReference type="Proteomes" id="UP000694660">
    <property type="component" value="Unassembled WGS sequence"/>
</dbReference>
<keyword evidence="9 10" id="KW-0234">DNA repair</keyword>
<evidence type="ECO:0000256" key="5">
    <source>
        <dbReference type="ARBA" id="ARBA00022806"/>
    </source>
</evidence>
<comment type="subunit">
    <text evidence="10">Heterotrimer of RecB, RecC and RecD. All subunits contribute to DNA-binding.</text>
</comment>
<evidence type="ECO:0000313" key="12">
    <source>
        <dbReference type="EMBL" id="MBT0959682.1"/>
    </source>
</evidence>
<dbReference type="GO" id="GO:0003677">
    <property type="term" value="F:DNA binding"/>
    <property type="evidence" value="ECO:0007669"/>
    <property type="project" value="UniProtKB-UniRule"/>
</dbReference>
<keyword evidence="5 10" id="KW-0347">Helicase</keyword>
<dbReference type="NCBIfam" id="TIGR01450">
    <property type="entry name" value="recC"/>
    <property type="match status" value="1"/>
</dbReference>
<comment type="miscellaneous">
    <text evidence="10">In the RecBCD complex, RecB has a slow 3'-5' helicase, an exonuclease activity and loads RecA onto ssDNA, RecD has a fast 5'-3' helicase activity, while RecC stimulates the ATPase and processivity of the RecB helicase and contributes to recognition of the Chi site.</text>
</comment>
<dbReference type="PIRSF" id="PIRSF000980">
    <property type="entry name" value="RecC"/>
    <property type="match status" value="1"/>
</dbReference>
<gene>
    <name evidence="10 12" type="primary">recC</name>
    <name evidence="12" type="ORF">I8J34_00740</name>
</gene>
<dbReference type="InterPro" id="IPR013986">
    <property type="entry name" value="DExx_box_DNA_helicase_dom_sf"/>
</dbReference>
<dbReference type="GO" id="GO:0003678">
    <property type="term" value="F:DNA helicase activity"/>
    <property type="evidence" value="ECO:0007669"/>
    <property type="project" value="UniProtKB-UniRule"/>
</dbReference>
<protein>
    <recommendedName>
        <fullName evidence="10">RecBCD enzyme subunit RecC</fullName>
    </recommendedName>
    <alternativeName>
        <fullName evidence="10">Exonuclease V subunit RecC</fullName>
        <shortName evidence="10">ExoV subunit RecC</shortName>
    </alternativeName>
    <alternativeName>
        <fullName evidence="10">Helicase/nuclease RecBCD subunit RecC</fullName>
    </alternativeName>
</protein>
<dbReference type="GO" id="GO:0005524">
    <property type="term" value="F:ATP binding"/>
    <property type="evidence" value="ECO:0007669"/>
    <property type="project" value="UniProtKB-UniRule"/>
</dbReference>
<dbReference type="AlphaFoldDB" id="A0A944D711"/>
<evidence type="ECO:0000256" key="9">
    <source>
        <dbReference type="ARBA" id="ARBA00023204"/>
    </source>
</evidence>
<evidence type="ECO:0000256" key="8">
    <source>
        <dbReference type="ARBA" id="ARBA00023125"/>
    </source>
</evidence>
<dbReference type="Gene3D" id="1.10.10.160">
    <property type="match status" value="1"/>
</dbReference>
<evidence type="ECO:0000256" key="4">
    <source>
        <dbReference type="ARBA" id="ARBA00022801"/>
    </source>
</evidence>
<dbReference type="Gene3D" id="3.40.50.10930">
    <property type="match status" value="1"/>
</dbReference>
<evidence type="ECO:0000259" key="11">
    <source>
        <dbReference type="Pfam" id="PF17946"/>
    </source>
</evidence>
<dbReference type="PANTHER" id="PTHR30591:SF1">
    <property type="entry name" value="RECBCD ENZYME SUBUNIT RECC"/>
    <property type="match status" value="1"/>
</dbReference>
<accession>A0A944D711</accession>
<keyword evidence="6 10" id="KW-0269">Exonuclease</keyword>
<evidence type="ECO:0000256" key="10">
    <source>
        <dbReference type="HAMAP-Rule" id="MF_01486"/>
    </source>
</evidence>
<proteinExistence type="inferred from homology"/>
<dbReference type="EMBL" id="JAEKFT010000001">
    <property type="protein sequence ID" value="MBT0959682.1"/>
    <property type="molecule type" value="Genomic_DNA"/>
</dbReference>
<dbReference type="InterPro" id="IPR027417">
    <property type="entry name" value="P-loop_NTPase"/>
</dbReference>
<comment type="similarity">
    <text evidence="10">Belongs to the RecC family.</text>
</comment>
<keyword evidence="1 10" id="KW-0540">Nuclease</keyword>
<dbReference type="Pfam" id="PF17946">
    <property type="entry name" value="RecC_C"/>
    <property type="match status" value="1"/>
</dbReference>
<dbReference type="Gene3D" id="3.40.50.300">
    <property type="entry name" value="P-loop containing nucleotide triphosphate hydrolases"/>
    <property type="match status" value="2"/>
</dbReference>
<evidence type="ECO:0000256" key="7">
    <source>
        <dbReference type="ARBA" id="ARBA00022840"/>
    </source>
</evidence>
<dbReference type="InterPro" id="IPR006697">
    <property type="entry name" value="RecC"/>
</dbReference>
<feature type="domain" description="RecC C-terminal" evidence="11">
    <location>
        <begin position="840"/>
        <end position="1086"/>
    </location>
</feature>
<keyword evidence="8 10" id="KW-0238">DNA-binding</keyword>
<dbReference type="InterPro" id="IPR041500">
    <property type="entry name" value="RecC_C"/>
</dbReference>
<dbReference type="SUPFAM" id="SSF52540">
    <property type="entry name" value="P-loop containing nucleoside triphosphate hydrolases"/>
    <property type="match status" value="2"/>
</dbReference>
<dbReference type="GO" id="GO:0009338">
    <property type="term" value="C:exodeoxyribonuclease V complex"/>
    <property type="evidence" value="ECO:0007669"/>
    <property type="project" value="InterPro"/>
</dbReference>
<organism evidence="12 13">
    <name type="scientific">Denitromonas iodatirespirans</name>
    <dbReference type="NCBI Taxonomy" id="2795389"/>
    <lineage>
        <taxon>Bacteria</taxon>
        <taxon>Pseudomonadati</taxon>
        <taxon>Pseudomonadota</taxon>
        <taxon>Betaproteobacteria</taxon>
        <taxon>Rhodocyclales</taxon>
        <taxon>Zoogloeaceae</taxon>
        <taxon>Denitromonas</taxon>
    </lineage>
</organism>
<keyword evidence="7 10" id="KW-0067">ATP-binding</keyword>
<dbReference type="GO" id="GO:0008854">
    <property type="term" value="F:exodeoxyribonuclease V activity"/>
    <property type="evidence" value="ECO:0007669"/>
    <property type="project" value="InterPro"/>
</dbReference>
<evidence type="ECO:0000313" key="13">
    <source>
        <dbReference type="Proteomes" id="UP000694660"/>
    </source>
</evidence>